<dbReference type="PANTHER" id="PTHR36510:SF1">
    <property type="entry name" value="GLUTAMATE--CYSTEINE LIGASE 2-RELATED"/>
    <property type="match status" value="1"/>
</dbReference>
<proteinExistence type="inferred from homology"/>
<dbReference type="InterPro" id="IPR011793">
    <property type="entry name" value="YbdK"/>
</dbReference>
<evidence type="ECO:0000256" key="1">
    <source>
        <dbReference type="ARBA" id="ARBA00022598"/>
    </source>
</evidence>
<accession>A0A518HBK6</accession>
<comment type="function">
    <text evidence="4">ATP-dependent carboxylate-amine ligase which exhibits weak glutamate--cysteine ligase activity.</text>
</comment>
<evidence type="ECO:0000256" key="4">
    <source>
        <dbReference type="HAMAP-Rule" id="MF_01609"/>
    </source>
</evidence>
<comment type="similarity">
    <text evidence="4">Belongs to the glutamate--cysteine ligase type 2 family. YbdK subfamily.</text>
</comment>
<evidence type="ECO:0000313" key="6">
    <source>
        <dbReference type="Proteomes" id="UP000317835"/>
    </source>
</evidence>
<dbReference type="NCBIfam" id="TIGR02050">
    <property type="entry name" value="gshA_cyan_rel"/>
    <property type="match status" value="1"/>
</dbReference>
<dbReference type="InterPro" id="IPR006336">
    <property type="entry name" value="GCS2"/>
</dbReference>
<dbReference type="HAMAP" id="MF_01609">
    <property type="entry name" value="Glu_cys_ligase_2"/>
    <property type="match status" value="1"/>
</dbReference>
<dbReference type="SUPFAM" id="SSF55931">
    <property type="entry name" value="Glutamine synthetase/guanido kinase"/>
    <property type="match status" value="1"/>
</dbReference>
<keyword evidence="2 4" id="KW-0547">Nucleotide-binding</keyword>
<dbReference type="InterPro" id="IPR014746">
    <property type="entry name" value="Gln_synth/guanido_kin_cat_dom"/>
</dbReference>
<comment type="catalytic activity">
    <reaction evidence="4">
        <text>L-cysteine + L-glutamate + ATP = gamma-L-glutamyl-L-cysteine + ADP + phosphate + H(+)</text>
        <dbReference type="Rhea" id="RHEA:13285"/>
        <dbReference type="ChEBI" id="CHEBI:15378"/>
        <dbReference type="ChEBI" id="CHEBI:29985"/>
        <dbReference type="ChEBI" id="CHEBI:30616"/>
        <dbReference type="ChEBI" id="CHEBI:35235"/>
        <dbReference type="ChEBI" id="CHEBI:43474"/>
        <dbReference type="ChEBI" id="CHEBI:58173"/>
        <dbReference type="ChEBI" id="CHEBI:456216"/>
        <dbReference type="EC" id="6.3.2.2"/>
    </reaction>
</comment>
<gene>
    <name evidence="5" type="primary">ybdK_1</name>
    <name evidence="5" type="ORF">ElP_61930</name>
</gene>
<sequence length="384" mass="43449">MRERLEFVRNNWPSLGVEIELQLVDAESMALRNAINDVLPEVPASLSERVKPEIMQSYLEINTEICRTAADVGADLAEKLRVVEGIVASHGLRLFWAGTHPFSKWYEQRVTPDDRYYGLVDLLQDTARRLVTFGLHVHVGVDTGDKAIMICDRMLRHLPTLLALSANSPFWGGRNTGLHSQRSKVMEDLPTAGMPPVMRNWSEYVWLLNHLVETNFIRSLREIWWDVRPHHNFGTVEVRICDMPPDLPSVVAIAALVQCLVRDLSRQIDEGTYLPDGHPFMNRQNKWRACRYGLSAELVDPFTAEPRPARRVVSDLVETLRRRGVPEELGCLRELEMVLDLAEQPTGSERQVAIFEQTGDPVEVVRRMLDRRPAGPGPGAGPAS</sequence>
<dbReference type="Pfam" id="PF04107">
    <property type="entry name" value="GCS2"/>
    <property type="match status" value="1"/>
</dbReference>
<dbReference type="GO" id="GO:0005524">
    <property type="term" value="F:ATP binding"/>
    <property type="evidence" value="ECO:0007669"/>
    <property type="project" value="UniProtKB-KW"/>
</dbReference>
<dbReference type="Gene3D" id="3.30.590.20">
    <property type="match status" value="1"/>
</dbReference>
<organism evidence="5 6">
    <name type="scientific">Tautonia plasticadhaerens</name>
    <dbReference type="NCBI Taxonomy" id="2527974"/>
    <lineage>
        <taxon>Bacteria</taxon>
        <taxon>Pseudomonadati</taxon>
        <taxon>Planctomycetota</taxon>
        <taxon>Planctomycetia</taxon>
        <taxon>Isosphaerales</taxon>
        <taxon>Isosphaeraceae</taxon>
        <taxon>Tautonia</taxon>
    </lineage>
</organism>
<evidence type="ECO:0000256" key="2">
    <source>
        <dbReference type="ARBA" id="ARBA00022741"/>
    </source>
</evidence>
<reference evidence="5 6" key="1">
    <citation type="submission" date="2019-02" db="EMBL/GenBank/DDBJ databases">
        <title>Deep-cultivation of Planctomycetes and their phenomic and genomic characterization uncovers novel biology.</title>
        <authorList>
            <person name="Wiegand S."/>
            <person name="Jogler M."/>
            <person name="Boedeker C."/>
            <person name="Pinto D."/>
            <person name="Vollmers J."/>
            <person name="Rivas-Marin E."/>
            <person name="Kohn T."/>
            <person name="Peeters S.H."/>
            <person name="Heuer A."/>
            <person name="Rast P."/>
            <person name="Oberbeckmann S."/>
            <person name="Bunk B."/>
            <person name="Jeske O."/>
            <person name="Meyerdierks A."/>
            <person name="Storesund J.E."/>
            <person name="Kallscheuer N."/>
            <person name="Luecker S."/>
            <person name="Lage O.M."/>
            <person name="Pohl T."/>
            <person name="Merkel B.J."/>
            <person name="Hornburger P."/>
            <person name="Mueller R.-W."/>
            <person name="Bruemmer F."/>
            <person name="Labrenz M."/>
            <person name="Spormann A.M."/>
            <person name="Op den Camp H."/>
            <person name="Overmann J."/>
            <person name="Amann R."/>
            <person name="Jetten M.S.M."/>
            <person name="Mascher T."/>
            <person name="Medema M.H."/>
            <person name="Devos D.P."/>
            <person name="Kaster A.-K."/>
            <person name="Ovreas L."/>
            <person name="Rohde M."/>
            <person name="Galperin M.Y."/>
            <person name="Jogler C."/>
        </authorList>
    </citation>
    <scope>NUCLEOTIDE SEQUENCE [LARGE SCALE GENOMIC DNA]</scope>
    <source>
        <strain evidence="5 6">ElP</strain>
    </source>
</reference>
<dbReference type="EC" id="6.3.2.2" evidence="4"/>
<keyword evidence="1 4" id="KW-0436">Ligase</keyword>
<keyword evidence="3 4" id="KW-0067">ATP-binding</keyword>
<dbReference type="GO" id="GO:0004357">
    <property type="term" value="F:glutamate-cysteine ligase activity"/>
    <property type="evidence" value="ECO:0007669"/>
    <property type="project" value="UniProtKB-EC"/>
</dbReference>
<dbReference type="OrthoDB" id="9769628at2"/>
<dbReference type="InterPro" id="IPR050141">
    <property type="entry name" value="GCL_type2/YbdK_subfam"/>
</dbReference>
<protein>
    <recommendedName>
        <fullName evidence="4">Putative glutamate--cysteine ligase 2</fullName>
        <ecNumber evidence="4">6.3.2.2</ecNumber>
    </recommendedName>
    <alternativeName>
        <fullName evidence="4">Gamma-glutamylcysteine synthetase 2</fullName>
        <shortName evidence="4">GCS 2</shortName>
        <shortName evidence="4">Gamma-GCS 2</shortName>
    </alternativeName>
</protein>
<evidence type="ECO:0000313" key="5">
    <source>
        <dbReference type="EMBL" id="QDV38242.1"/>
    </source>
</evidence>
<dbReference type="GO" id="GO:0042398">
    <property type="term" value="P:modified amino acid biosynthetic process"/>
    <property type="evidence" value="ECO:0007669"/>
    <property type="project" value="InterPro"/>
</dbReference>
<dbReference type="EMBL" id="CP036426">
    <property type="protein sequence ID" value="QDV38242.1"/>
    <property type="molecule type" value="Genomic_DNA"/>
</dbReference>
<name>A0A518HBK6_9BACT</name>
<dbReference type="AlphaFoldDB" id="A0A518HBK6"/>
<keyword evidence="6" id="KW-1185">Reference proteome</keyword>
<evidence type="ECO:0000256" key="3">
    <source>
        <dbReference type="ARBA" id="ARBA00022840"/>
    </source>
</evidence>
<dbReference type="Proteomes" id="UP000317835">
    <property type="component" value="Chromosome"/>
</dbReference>
<dbReference type="KEGG" id="tpla:ElP_61930"/>
<dbReference type="RefSeq" id="WP_145276589.1">
    <property type="nucleotide sequence ID" value="NZ_CP036426.1"/>
</dbReference>
<dbReference type="PANTHER" id="PTHR36510">
    <property type="entry name" value="GLUTAMATE--CYSTEINE LIGASE 2-RELATED"/>
    <property type="match status" value="1"/>
</dbReference>